<dbReference type="InterPro" id="IPR006680">
    <property type="entry name" value="Amidohydro-rel"/>
</dbReference>
<protein>
    <recommendedName>
        <fullName evidence="6">Dihydroorotase</fullName>
        <shortName evidence="6">DHOase</shortName>
        <ecNumber evidence="6">3.5.2.3</ecNumber>
    </recommendedName>
</protein>
<feature type="binding site" evidence="6">
    <location>
        <position position="63"/>
    </location>
    <ligand>
        <name>Zn(2+)</name>
        <dbReference type="ChEBI" id="CHEBI:29105"/>
        <label>1</label>
    </ligand>
</feature>
<dbReference type="AlphaFoldDB" id="A0A5C0SI39"/>
<comment type="catalytic activity">
    <reaction evidence="6">
        <text>(S)-dihydroorotate + H2O = N-carbamoyl-L-aspartate + H(+)</text>
        <dbReference type="Rhea" id="RHEA:24296"/>
        <dbReference type="ChEBI" id="CHEBI:15377"/>
        <dbReference type="ChEBI" id="CHEBI:15378"/>
        <dbReference type="ChEBI" id="CHEBI:30864"/>
        <dbReference type="ChEBI" id="CHEBI:32814"/>
        <dbReference type="EC" id="3.5.2.3"/>
    </reaction>
</comment>
<dbReference type="KEGG" id="crs:FQB35_10850"/>
<dbReference type="PANTHER" id="PTHR43668:SF2">
    <property type="entry name" value="ALLANTOINASE"/>
    <property type="match status" value="1"/>
</dbReference>
<accession>A0A5C0SI39</accession>
<proteinExistence type="inferred from homology"/>
<gene>
    <name evidence="6" type="primary">pyrC</name>
    <name evidence="8" type="ORF">FQB35_10850</name>
</gene>
<dbReference type="CDD" id="cd01317">
    <property type="entry name" value="DHOase_IIa"/>
    <property type="match status" value="1"/>
</dbReference>
<dbReference type="SUPFAM" id="SSF51338">
    <property type="entry name" value="Composite domain of metallo-dependent hydrolases"/>
    <property type="match status" value="1"/>
</dbReference>
<feature type="binding site" evidence="6">
    <location>
        <position position="309"/>
    </location>
    <ligand>
        <name>substrate</name>
    </ligand>
</feature>
<comment type="cofactor">
    <cofactor evidence="6">
        <name>Zn(2+)</name>
        <dbReference type="ChEBI" id="CHEBI:29105"/>
    </cofactor>
    <text evidence="6">Binds 2 Zn(2+) ions per subunit.</text>
</comment>
<dbReference type="GO" id="GO:0044205">
    <property type="term" value="P:'de novo' UMP biosynthetic process"/>
    <property type="evidence" value="ECO:0007669"/>
    <property type="project" value="UniProtKB-UniRule"/>
</dbReference>
<dbReference type="OrthoDB" id="9765462at2"/>
<feature type="binding site" evidence="6">
    <location>
        <position position="232"/>
    </location>
    <ligand>
        <name>Zn(2+)</name>
        <dbReference type="ChEBI" id="CHEBI:29105"/>
        <label>2</label>
    </ligand>
</feature>
<dbReference type="InterPro" id="IPR050138">
    <property type="entry name" value="DHOase/Allantoinase_Hydrolase"/>
</dbReference>
<dbReference type="SUPFAM" id="SSF51556">
    <property type="entry name" value="Metallo-dependent hydrolases"/>
    <property type="match status" value="1"/>
</dbReference>
<dbReference type="NCBIfam" id="TIGR00857">
    <property type="entry name" value="pyrC_multi"/>
    <property type="match status" value="1"/>
</dbReference>
<dbReference type="GO" id="GO:0008270">
    <property type="term" value="F:zinc ion binding"/>
    <property type="evidence" value="ECO:0007669"/>
    <property type="project" value="UniProtKB-UniRule"/>
</dbReference>
<feature type="binding site" evidence="6">
    <location>
        <position position="152"/>
    </location>
    <ligand>
        <name>Zn(2+)</name>
        <dbReference type="ChEBI" id="CHEBI:29105"/>
        <label>1</label>
    </ligand>
</feature>
<evidence type="ECO:0000256" key="1">
    <source>
        <dbReference type="ARBA" id="ARBA00002368"/>
    </source>
</evidence>
<dbReference type="InterPro" id="IPR011059">
    <property type="entry name" value="Metal-dep_hydrolase_composite"/>
</dbReference>
<evidence type="ECO:0000256" key="6">
    <source>
        <dbReference type="HAMAP-Rule" id="MF_00220"/>
    </source>
</evidence>
<evidence type="ECO:0000256" key="2">
    <source>
        <dbReference type="ARBA" id="ARBA00010286"/>
    </source>
</evidence>
<evidence type="ECO:0000313" key="9">
    <source>
        <dbReference type="Proteomes" id="UP000324646"/>
    </source>
</evidence>
<feature type="binding site" evidence="6">
    <location>
        <position position="61"/>
    </location>
    <ligand>
        <name>Zn(2+)</name>
        <dbReference type="ChEBI" id="CHEBI:29105"/>
        <label>1</label>
    </ligand>
</feature>
<dbReference type="Pfam" id="PF01979">
    <property type="entry name" value="Amidohydro_1"/>
    <property type="match status" value="1"/>
</dbReference>
<comment type="pathway">
    <text evidence="6">Pyrimidine metabolism; UMP biosynthesis via de novo pathway; (S)-dihydroorotate from bicarbonate: step 3/3.</text>
</comment>
<evidence type="ECO:0000259" key="7">
    <source>
        <dbReference type="Pfam" id="PF01979"/>
    </source>
</evidence>
<evidence type="ECO:0000313" key="8">
    <source>
        <dbReference type="EMBL" id="QEK13652.1"/>
    </source>
</evidence>
<reference evidence="8 9" key="1">
    <citation type="submission" date="2019-07" db="EMBL/GenBank/DDBJ databases">
        <title>Complete genome of Crassaminicella thermophila SY095.</title>
        <authorList>
            <person name="Li X."/>
        </authorList>
    </citation>
    <scope>NUCLEOTIDE SEQUENCE [LARGE SCALE GENOMIC DNA]</scope>
    <source>
        <strain evidence="8 9">SY095</strain>
    </source>
</reference>
<keyword evidence="4 6" id="KW-0378">Hydrolase</keyword>
<dbReference type="GO" id="GO:0006145">
    <property type="term" value="P:purine nucleobase catabolic process"/>
    <property type="evidence" value="ECO:0007669"/>
    <property type="project" value="TreeGrafter"/>
</dbReference>
<dbReference type="GO" id="GO:0005737">
    <property type="term" value="C:cytoplasm"/>
    <property type="evidence" value="ECO:0007669"/>
    <property type="project" value="TreeGrafter"/>
</dbReference>
<comment type="similarity">
    <text evidence="2 6">Belongs to the metallo-dependent hydrolases superfamily. DHOase family. Class I DHOase subfamily.</text>
</comment>
<feature type="binding site" evidence="6">
    <location>
        <position position="179"/>
    </location>
    <ligand>
        <name>Zn(2+)</name>
        <dbReference type="ChEBI" id="CHEBI:29105"/>
        <label>2</label>
    </ligand>
</feature>
<keyword evidence="3 6" id="KW-0479">Metal-binding</keyword>
<dbReference type="Gene3D" id="3.20.20.140">
    <property type="entry name" value="Metal-dependent hydrolases"/>
    <property type="match status" value="1"/>
</dbReference>
<dbReference type="GO" id="GO:0004038">
    <property type="term" value="F:allantoinase activity"/>
    <property type="evidence" value="ECO:0007669"/>
    <property type="project" value="TreeGrafter"/>
</dbReference>
<evidence type="ECO:0000256" key="5">
    <source>
        <dbReference type="ARBA" id="ARBA00022975"/>
    </source>
</evidence>
<dbReference type="EC" id="3.5.2.3" evidence="6"/>
<feature type="binding site" evidence="6">
    <location>
        <position position="152"/>
    </location>
    <ligand>
        <name>Zn(2+)</name>
        <dbReference type="ChEBI" id="CHEBI:29105"/>
        <label>2</label>
    </ligand>
</feature>
<dbReference type="PROSITE" id="PS00482">
    <property type="entry name" value="DIHYDROOROTASE_1"/>
    <property type="match status" value="1"/>
</dbReference>
<dbReference type="InterPro" id="IPR002195">
    <property type="entry name" value="Dihydroorotase_CS"/>
</dbReference>
<evidence type="ECO:0000256" key="4">
    <source>
        <dbReference type="ARBA" id="ARBA00022801"/>
    </source>
</evidence>
<feature type="binding site" evidence="6">
    <location>
        <position position="305"/>
    </location>
    <ligand>
        <name>Zn(2+)</name>
        <dbReference type="ChEBI" id="CHEBI:29105"/>
        <label>1</label>
    </ligand>
</feature>
<dbReference type="GO" id="GO:0004151">
    <property type="term" value="F:dihydroorotase activity"/>
    <property type="evidence" value="ECO:0007669"/>
    <property type="project" value="UniProtKB-UniRule"/>
</dbReference>
<feature type="binding site" evidence="6">
    <location>
        <position position="95"/>
    </location>
    <ligand>
        <name>substrate</name>
    </ligand>
</feature>
<feature type="binding site" evidence="6">
    <location>
        <begin position="63"/>
        <end position="65"/>
    </location>
    <ligand>
        <name>substrate</name>
    </ligand>
</feature>
<dbReference type="PROSITE" id="PS00483">
    <property type="entry name" value="DIHYDROOROTASE_2"/>
    <property type="match status" value="1"/>
</dbReference>
<comment type="function">
    <text evidence="1 6">Catalyzes the reversible cyclization of carbamoyl aspartate to dihydroorotate.</text>
</comment>
<keyword evidence="5 6" id="KW-0665">Pyrimidine biosynthesis</keyword>
<dbReference type="HAMAP" id="MF_00220_B">
    <property type="entry name" value="PyrC_classI_B"/>
    <property type="match status" value="1"/>
</dbReference>
<dbReference type="EMBL" id="CP042243">
    <property type="protein sequence ID" value="QEK13652.1"/>
    <property type="molecule type" value="Genomic_DNA"/>
</dbReference>
<sequence>MMKTLIKGGWVVDPSQNINEPLDVLMHNGKIEKIERNIPEESHKVIYVCGKYVVPGLIDMHVHFREPGFEKKETIETGSLAAVAGGFTSVVCMPNTNPVIDCVDVVDFIKDKANMAACNIYMMGSITKNLDGIEMSSYKNLMEAGIVGITDDGKTVMDTSIMYEAFKEAKKLNLLVSTHCEDINLVYDRSINKGEISKQLNLQGIPKVAEESIILRDIFLAEKTGARIHIQHISTKRGIELIREAKKKGIKVSCEATPHHFTLTDKAILKQGSNAKMSPPLRSDEDVEAIFKGLLDGTIDVIATDHAPHTEEDKNKNLVESANGIIGLETALGLALTELVHKGNMTLEDIIRKFSCNPAKLLNIKKGTLKIGSDADITIIDLEKEWIVDKNKFYSKAKNTPFDGYKLKGKAIMTIVDGEFRYVAV</sequence>
<dbReference type="Proteomes" id="UP000324646">
    <property type="component" value="Chromosome"/>
</dbReference>
<evidence type="ECO:0000256" key="3">
    <source>
        <dbReference type="ARBA" id="ARBA00022723"/>
    </source>
</evidence>
<feature type="domain" description="Amidohydrolase-related" evidence="7">
    <location>
        <begin position="52"/>
        <end position="419"/>
    </location>
</feature>
<keyword evidence="6" id="KW-0862">Zinc</keyword>
<dbReference type="InterPro" id="IPR004722">
    <property type="entry name" value="DHOase"/>
</dbReference>
<comment type="caution">
    <text evidence="6">Lacks conserved residue(s) required for the propagation of feature annotation.</text>
</comment>
<dbReference type="PANTHER" id="PTHR43668">
    <property type="entry name" value="ALLANTOINASE"/>
    <property type="match status" value="1"/>
</dbReference>
<dbReference type="InterPro" id="IPR032466">
    <property type="entry name" value="Metal_Hydrolase"/>
</dbReference>
<name>A0A5C0SI39_CRATE</name>
<organism evidence="8 9">
    <name type="scientific">Crassaminicella thermophila</name>
    <dbReference type="NCBI Taxonomy" id="2599308"/>
    <lineage>
        <taxon>Bacteria</taxon>
        <taxon>Bacillati</taxon>
        <taxon>Bacillota</taxon>
        <taxon>Clostridia</taxon>
        <taxon>Eubacteriales</taxon>
        <taxon>Clostridiaceae</taxon>
        <taxon>Crassaminicella</taxon>
    </lineage>
</organism>
<feature type="active site" evidence="6">
    <location>
        <position position="305"/>
    </location>
</feature>
<dbReference type="UniPathway" id="UPA00070">
    <property type="reaction ID" value="UER00117"/>
</dbReference>
<keyword evidence="9" id="KW-1185">Reference proteome</keyword>